<gene>
    <name evidence="2" type="ORF">KJP28_06685</name>
</gene>
<evidence type="ECO:0000313" key="3">
    <source>
        <dbReference type="Proteomes" id="UP000756530"/>
    </source>
</evidence>
<protein>
    <submittedName>
        <fullName evidence="2">M10 family metallopeptidase C-terminal domain-containing protein</fullName>
    </submittedName>
</protein>
<dbReference type="PANTHER" id="PTHR38340">
    <property type="entry name" value="S-LAYER PROTEIN"/>
    <property type="match status" value="1"/>
</dbReference>
<sequence>MPTQSDILDAMQYDFFQGWTINGDAPSYGRTTVTFSFHTRGNNFYDPTYNGFTTWTPAEKREVRTAMRHIESFANIDFVEVGQNQNADLEMALVALPGNTIGVGGWSYYYGLESFVVFDKSYDLVRDRDSVILHELGHALGLRHSFDTDILKGQYESKKYTLMSYTDNPETGGASKSMGLFDVLAMQDVWGAAELANGNNTYTGPRGVTTDTIWDTGGIDTFDASGRNRAVKIDLKEGMFSKFGAHHDVVIAYGVEIENATGSRFADRLMGNLLGNELNGMAGNDFIRGYQGDDLMIGAGGNDRMFGDQGQDVLRGGAGNDYANGGVQNDIINGGGGDDRLFGVSGKDHINGAGGNDYINGGDQDDTLIGHNGNDRIIGGNDNDTLEGNAGNDVLIGGAGLDTLEGGAGDDTLNGGAHADVLDGGDGDDLILPGGGADTIIFTGGRDRVRGFQDDIDQIQVVGYGDTTAVLATGYDVGSHTVFNLGGGNVLIVENMSLVELQDGDVFA</sequence>
<dbReference type="InterPro" id="IPR050557">
    <property type="entry name" value="RTX_toxin/Mannuronan_C5-epim"/>
</dbReference>
<dbReference type="InterPro" id="IPR018511">
    <property type="entry name" value="Hemolysin-typ_Ca-bd_CS"/>
</dbReference>
<keyword evidence="3" id="KW-1185">Reference proteome</keyword>
<evidence type="ECO:0000259" key="1">
    <source>
        <dbReference type="SMART" id="SM00235"/>
    </source>
</evidence>
<evidence type="ECO:0000313" key="2">
    <source>
        <dbReference type="EMBL" id="MBV7378608.1"/>
    </source>
</evidence>
<dbReference type="InterPro" id="IPR001343">
    <property type="entry name" value="Hemolysn_Ca-bd"/>
</dbReference>
<feature type="domain" description="Peptidase metallopeptidase" evidence="1">
    <location>
        <begin position="41"/>
        <end position="174"/>
    </location>
</feature>
<reference evidence="2 3" key="1">
    <citation type="submission" date="2021-05" db="EMBL/GenBank/DDBJ databases">
        <title>Culturable bacteria isolated from Daya Bay.</title>
        <authorList>
            <person name="Zheng W."/>
            <person name="Yu S."/>
            <person name="Huang Y."/>
        </authorList>
    </citation>
    <scope>NUCLEOTIDE SEQUENCE [LARGE SCALE GENOMIC DNA]</scope>
    <source>
        <strain evidence="2 3">DP4N28-5</strain>
    </source>
</reference>
<comment type="caution">
    <text evidence="2">The sequence shown here is derived from an EMBL/GenBank/DDBJ whole genome shotgun (WGS) entry which is preliminary data.</text>
</comment>
<dbReference type="InterPro" id="IPR006026">
    <property type="entry name" value="Peptidase_Metallo"/>
</dbReference>
<accession>A0ABS6T049</accession>
<dbReference type="PANTHER" id="PTHR38340:SF1">
    <property type="entry name" value="S-LAYER PROTEIN"/>
    <property type="match status" value="1"/>
</dbReference>
<dbReference type="Proteomes" id="UP000756530">
    <property type="component" value="Unassembled WGS sequence"/>
</dbReference>
<dbReference type="PROSITE" id="PS00330">
    <property type="entry name" value="HEMOLYSIN_CALCIUM"/>
    <property type="match status" value="3"/>
</dbReference>
<dbReference type="InterPro" id="IPR034033">
    <property type="entry name" value="Serralysin-like"/>
</dbReference>
<dbReference type="CDD" id="cd04277">
    <property type="entry name" value="ZnMc_serralysin_like"/>
    <property type="match status" value="1"/>
</dbReference>
<dbReference type="EMBL" id="JAHUZE010000002">
    <property type="protein sequence ID" value="MBV7378608.1"/>
    <property type="molecule type" value="Genomic_DNA"/>
</dbReference>
<dbReference type="SMART" id="SM00235">
    <property type="entry name" value="ZnMc"/>
    <property type="match status" value="1"/>
</dbReference>
<name>A0ABS6T049_9RHOB</name>
<dbReference type="Pfam" id="PF00353">
    <property type="entry name" value="HemolysinCabind"/>
    <property type="match status" value="5"/>
</dbReference>
<proteinExistence type="predicted"/>
<organism evidence="2 3">
    <name type="scientific">Maritimibacter dapengensis</name>
    <dbReference type="NCBI Taxonomy" id="2836868"/>
    <lineage>
        <taxon>Bacteria</taxon>
        <taxon>Pseudomonadati</taxon>
        <taxon>Pseudomonadota</taxon>
        <taxon>Alphaproteobacteria</taxon>
        <taxon>Rhodobacterales</taxon>
        <taxon>Roseobacteraceae</taxon>
        <taxon>Maritimibacter</taxon>
    </lineage>
</organism>
<dbReference type="RefSeq" id="WP_218391800.1">
    <property type="nucleotide sequence ID" value="NZ_JAHUZE010000002.1"/>
</dbReference>